<keyword evidence="2 7" id="KW-0699">rRNA-binding</keyword>
<dbReference type="EMBL" id="DTOZ01000183">
    <property type="protein sequence ID" value="HGE78819.1"/>
    <property type="molecule type" value="Genomic_DNA"/>
</dbReference>
<dbReference type="GO" id="GO:0070181">
    <property type="term" value="F:small ribosomal subunit rRNA binding"/>
    <property type="evidence" value="ECO:0007669"/>
    <property type="project" value="TreeGrafter"/>
</dbReference>
<comment type="caution">
    <text evidence="9">The sequence shown here is derived from an EMBL/GenBank/DDBJ whole genome shotgun (WGS) entry which is preliminary data.</text>
</comment>
<dbReference type="GO" id="GO:0003735">
    <property type="term" value="F:structural constituent of ribosome"/>
    <property type="evidence" value="ECO:0007669"/>
    <property type="project" value="InterPro"/>
</dbReference>
<evidence type="ECO:0000256" key="2">
    <source>
        <dbReference type="ARBA" id="ARBA00022730"/>
    </source>
</evidence>
<dbReference type="GO" id="GO:0015935">
    <property type="term" value="C:small ribosomal subunit"/>
    <property type="evidence" value="ECO:0007669"/>
    <property type="project" value="TreeGrafter"/>
</dbReference>
<dbReference type="PANTHER" id="PTHR33398">
    <property type="entry name" value="30S RIBOSOMAL PROTEIN S20"/>
    <property type="match status" value="1"/>
</dbReference>
<organism evidence="9">
    <name type="scientific">candidate division WOR-3 bacterium</name>
    <dbReference type="NCBI Taxonomy" id="2052148"/>
    <lineage>
        <taxon>Bacteria</taxon>
        <taxon>Bacteria division WOR-3</taxon>
    </lineage>
</organism>
<proteinExistence type="inferred from homology"/>
<name>A0A7V3VUZ0_UNCW3</name>
<keyword evidence="3 7" id="KW-0694">RNA-binding</keyword>
<dbReference type="InterPro" id="IPR036510">
    <property type="entry name" value="Ribosomal_bS20_sf"/>
</dbReference>
<dbReference type="SUPFAM" id="SSF46992">
    <property type="entry name" value="Ribosomal protein S20"/>
    <property type="match status" value="1"/>
</dbReference>
<evidence type="ECO:0000256" key="6">
    <source>
        <dbReference type="ARBA" id="ARBA00035136"/>
    </source>
</evidence>
<dbReference type="Pfam" id="PF01649">
    <property type="entry name" value="Ribosomal_S20p"/>
    <property type="match status" value="1"/>
</dbReference>
<keyword evidence="5 7" id="KW-0687">Ribonucleoprotein</keyword>
<comment type="similarity">
    <text evidence="1 7">Belongs to the bacterial ribosomal protein bS20 family.</text>
</comment>
<feature type="coiled-coil region" evidence="8">
    <location>
        <begin position="11"/>
        <end position="48"/>
    </location>
</feature>
<evidence type="ECO:0000256" key="1">
    <source>
        <dbReference type="ARBA" id="ARBA00007634"/>
    </source>
</evidence>
<evidence type="ECO:0000256" key="7">
    <source>
        <dbReference type="HAMAP-Rule" id="MF_00500"/>
    </source>
</evidence>
<dbReference type="InterPro" id="IPR002583">
    <property type="entry name" value="Ribosomal_bS20"/>
</dbReference>
<dbReference type="NCBIfam" id="TIGR00029">
    <property type="entry name" value="S20"/>
    <property type="match status" value="1"/>
</dbReference>
<comment type="function">
    <text evidence="7">Binds directly to 16S ribosomal RNA.</text>
</comment>
<keyword evidence="4 7" id="KW-0689">Ribosomal protein</keyword>
<dbReference type="GO" id="GO:0005829">
    <property type="term" value="C:cytosol"/>
    <property type="evidence" value="ECO:0007669"/>
    <property type="project" value="TreeGrafter"/>
</dbReference>
<accession>A0A7V3VUZ0</accession>
<keyword evidence="8" id="KW-0175">Coiled coil</keyword>
<evidence type="ECO:0000256" key="4">
    <source>
        <dbReference type="ARBA" id="ARBA00022980"/>
    </source>
</evidence>
<gene>
    <name evidence="7" type="primary">rpsT</name>
    <name evidence="9" type="ORF">ENX68_07485</name>
</gene>
<dbReference type="GO" id="GO:0006412">
    <property type="term" value="P:translation"/>
    <property type="evidence" value="ECO:0007669"/>
    <property type="project" value="UniProtKB-UniRule"/>
</dbReference>
<dbReference type="AlphaFoldDB" id="A0A7V3VUZ0"/>
<dbReference type="Gene3D" id="1.20.58.110">
    <property type="entry name" value="Ribosomal protein S20"/>
    <property type="match status" value="1"/>
</dbReference>
<sequence>MPTKKRSRSVLKNIRKARRRYLENLKKKKRLKAAIKKIRKAKSKEEALKLFPEVQSIIDKSVQDGIIKKNTAARYKHRLAKFIKTRLP</sequence>
<protein>
    <recommendedName>
        <fullName evidence="6 7">Small ribosomal subunit protein bS20</fullName>
    </recommendedName>
</protein>
<evidence type="ECO:0000256" key="5">
    <source>
        <dbReference type="ARBA" id="ARBA00023274"/>
    </source>
</evidence>
<evidence type="ECO:0000256" key="3">
    <source>
        <dbReference type="ARBA" id="ARBA00022884"/>
    </source>
</evidence>
<evidence type="ECO:0000256" key="8">
    <source>
        <dbReference type="SAM" id="Coils"/>
    </source>
</evidence>
<reference evidence="9" key="1">
    <citation type="journal article" date="2020" name="mSystems">
        <title>Genome- and Community-Level Interaction Insights into Carbon Utilization and Element Cycling Functions of Hydrothermarchaeota in Hydrothermal Sediment.</title>
        <authorList>
            <person name="Zhou Z."/>
            <person name="Liu Y."/>
            <person name="Xu W."/>
            <person name="Pan J."/>
            <person name="Luo Z.H."/>
            <person name="Li M."/>
        </authorList>
    </citation>
    <scope>NUCLEOTIDE SEQUENCE [LARGE SCALE GENOMIC DNA]</scope>
    <source>
        <strain evidence="9">SpSt-961</strain>
    </source>
</reference>
<evidence type="ECO:0000313" key="9">
    <source>
        <dbReference type="EMBL" id="HGE78819.1"/>
    </source>
</evidence>
<dbReference type="PANTHER" id="PTHR33398:SF1">
    <property type="entry name" value="SMALL RIBOSOMAL SUBUNIT PROTEIN BS20C"/>
    <property type="match status" value="1"/>
</dbReference>
<dbReference type="HAMAP" id="MF_00500">
    <property type="entry name" value="Ribosomal_bS20"/>
    <property type="match status" value="1"/>
</dbReference>